<evidence type="ECO:0000259" key="26">
    <source>
        <dbReference type="PROSITE" id="PS50032"/>
    </source>
</evidence>
<feature type="region of interest" description="Disordered" evidence="23">
    <location>
        <begin position="943"/>
        <end position="1027"/>
    </location>
</feature>
<dbReference type="PROSITE" id="PS50011">
    <property type="entry name" value="PROTEIN_KINASE_DOM"/>
    <property type="match status" value="1"/>
</dbReference>
<proteinExistence type="inferred from homology"/>
<keyword evidence="14" id="KW-0472">Membrane</keyword>
<dbReference type="CDD" id="cd14072">
    <property type="entry name" value="STKc_MARK"/>
    <property type="match status" value="1"/>
</dbReference>
<feature type="compositionally biased region" description="Polar residues" evidence="23">
    <location>
        <begin position="978"/>
        <end position="1025"/>
    </location>
</feature>
<dbReference type="InterPro" id="IPR011009">
    <property type="entry name" value="Kinase-like_dom_sf"/>
</dbReference>
<dbReference type="CDD" id="cd12196">
    <property type="entry name" value="MARK1-3_C"/>
    <property type="match status" value="1"/>
</dbReference>
<dbReference type="PROSITE" id="PS50032">
    <property type="entry name" value="KA1"/>
    <property type="match status" value="1"/>
</dbReference>
<evidence type="ECO:0000256" key="13">
    <source>
        <dbReference type="ARBA" id="ARBA00022840"/>
    </source>
</evidence>
<dbReference type="GO" id="GO:0000226">
    <property type="term" value="P:microtubule cytoskeleton organization"/>
    <property type="evidence" value="ECO:0007669"/>
    <property type="project" value="TreeGrafter"/>
</dbReference>
<dbReference type="PROSITE" id="PS00108">
    <property type="entry name" value="PROTEIN_KINASE_ST"/>
    <property type="match status" value="1"/>
</dbReference>
<comment type="subunit">
    <text evidence="19">Interacts with MAPT/TAU. Interacts with DLG5 (via coiled-coil domain). Interacts with STK3/MST2 and STK4/MST1 in the presence of DLG5. Interacts with YWHAB, YWHAG, YWHAQ and YWHAZ. Interacts with PKP2 (via N-terminus). Interacts with CDC25C. Interacts with KSR1.</text>
</comment>
<feature type="compositionally biased region" description="Polar residues" evidence="23">
    <location>
        <begin position="806"/>
        <end position="825"/>
    </location>
</feature>
<dbReference type="Pfam" id="PF02149">
    <property type="entry name" value="KA1"/>
    <property type="match status" value="1"/>
</dbReference>
<dbReference type="GO" id="GO:0035556">
    <property type="term" value="P:intracellular signal transduction"/>
    <property type="evidence" value="ECO:0007669"/>
    <property type="project" value="TreeGrafter"/>
</dbReference>
<dbReference type="InterPro" id="IPR000719">
    <property type="entry name" value="Prot_kinase_dom"/>
</dbReference>
<accession>A0A6L2Q153</accession>
<evidence type="ECO:0000256" key="15">
    <source>
        <dbReference type="ARBA" id="ARBA00023273"/>
    </source>
</evidence>
<dbReference type="GO" id="GO:0042995">
    <property type="term" value="C:cell projection"/>
    <property type="evidence" value="ECO:0007669"/>
    <property type="project" value="UniProtKB-SubCell"/>
</dbReference>
<dbReference type="GO" id="GO:0005886">
    <property type="term" value="C:plasma membrane"/>
    <property type="evidence" value="ECO:0007669"/>
    <property type="project" value="UniProtKB-SubCell"/>
</dbReference>
<dbReference type="Gene3D" id="3.30.310.80">
    <property type="entry name" value="Kinase associated domain 1, KA1"/>
    <property type="match status" value="1"/>
</dbReference>
<evidence type="ECO:0000256" key="11">
    <source>
        <dbReference type="ARBA" id="ARBA00022741"/>
    </source>
</evidence>
<feature type="region of interest" description="Disordered" evidence="23">
    <location>
        <begin position="1"/>
        <end position="93"/>
    </location>
</feature>
<feature type="compositionally biased region" description="Polar residues" evidence="23">
    <location>
        <begin position="880"/>
        <end position="896"/>
    </location>
</feature>
<feature type="compositionally biased region" description="Polar residues" evidence="23">
    <location>
        <begin position="77"/>
        <end position="93"/>
    </location>
</feature>
<evidence type="ECO:0000256" key="6">
    <source>
        <dbReference type="ARBA" id="ARBA00022475"/>
    </source>
</evidence>
<feature type="region of interest" description="Disordered" evidence="23">
    <location>
        <begin position="301"/>
        <end position="422"/>
    </location>
</feature>
<feature type="domain" description="Protein kinase" evidence="24">
    <location>
        <begin position="428"/>
        <end position="679"/>
    </location>
</feature>
<gene>
    <name evidence="27" type="ORF">Cfor_05940</name>
</gene>
<dbReference type="FunFam" id="1.10.8.10:FF:000005">
    <property type="entry name" value="Non-specific serine/threonine protein kinase"/>
    <property type="match status" value="1"/>
</dbReference>
<evidence type="ECO:0000256" key="14">
    <source>
        <dbReference type="ARBA" id="ARBA00023136"/>
    </source>
</evidence>
<evidence type="ECO:0000256" key="7">
    <source>
        <dbReference type="ARBA" id="ARBA00022490"/>
    </source>
</evidence>
<feature type="domain" description="UBA" evidence="25">
    <location>
        <begin position="695"/>
        <end position="737"/>
    </location>
</feature>
<evidence type="ECO:0000313" key="28">
    <source>
        <dbReference type="Proteomes" id="UP000502823"/>
    </source>
</evidence>
<dbReference type="GO" id="GO:0005938">
    <property type="term" value="C:cell cortex"/>
    <property type="evidence" value="ECO:0007669"/>
    <property type="project" value="UniProtKB-SubCell"/>
</dbReference>
<feature type="compositionally biased region" description="Low complexity" evidence="23">
    <location>
        <begin position="373"/>
        <end position="389"/>
    </location>
</feature>
<evidence type="ECO:0000256" key="22">
    <source>
        <dbReference type="PROSITE-ProRule" id="PRU10141"/>
    </source>
</evidence>
<evidence type="ECO:0000259" key="24">
    <source>
        <dbReference type="PROSITE" id="PS50011"/>
    </source>
</evidence>
<evidence type="ECO:0000256" key="4">
    <source>
        <dbReference type="ARBA" id="ARBA00006234"/>
    </source>
</evidence>
<comment type="subcellular location">
    <subcellularLocation>
        <location evidence="1">Cell membrane</location>
    </subcellularLocation>
    <subcellularLocation>
        <location evidence="2">Cell projection</location>
    </subcellularLocation>
    <subcellularLocation>
        <location evidence="3">Cytoplasm</location>
        <location evidence="3">Cell cortex</location>
    </subcellularLocation>
</comment>
<keyword evidence="12" id="KW-0418">Kinase</keyword>
<dbReference type="FunCoup" id="A0A6L2Q153">
    <property type="interactions" value="499"/>
</dbReference>
<evidence type="ECO:0000256" key="8">
    <source>
        <dbReference type="ARBA" id="ARBA00022527"/>
    </source>
</evidence>
<dbReference type="FunFam" id="3.30.200.20:FF:000003">
    <property type="entry name" value="Non-specific serine/threonine protein kinase"/>
    <property type="match status" value="1"/>
</dbReference>
<evidence type="ECO:0000256" key="16">
    <source>
        <dbReference type="ARBA" id="ARBA00047899"/>
    </source>
</evidence>
<dbReference type="InParanoid" id="A0A6L2Q153"/>
<keyword evidence="7" id="KW-0963">Cytoplasm</keyword>
<comment type="caution">
    <text evidence="27">The sequence shown here is derived from an EMBL/GenBank/DDBJ whole genome shotgun (WGS) entry which is preliminary data.</text>
</comment>
<evidence type="ECO:0000313" key="27">
    <source>
        <dbReference type="EMBL" id="GFG38506.1"/>
    </source>
</evidence>
<dbReference type="PROSITE" id="PS50030">
    <property type="entry name" value="UBA"/>
    <property type="match status" value="1"/>
</dbReference>
<dbReference type="FunFam" id="3.30.310.80:FF:000001">
    <property type="entry name" value="Non-specific serine/threonine protein kinase"/>
    <property type="match status" value="1"/>
</dbReference>
<dbReference type="InterPro" id="IPR028375">
    <property type="entry name" value="KA1/Ssp2_C"/>
</dbReference>
<evidence type="ECO:0000256" key="10">
    <source>
        <dbReference type="ARBA" id="ARBA00022679"/>
    </source>
</evidence>
<evidence type="ECO:0000256" key="1">
    <source>
        <dbReference type="ARBA" id="ARBA00004236"/>
    </source>
</evidence>
<keyword evidence="15" id="KW-0966">Cell projection</keyword>
<evidence type="ECO:0000256" key="9">
    <source>
        <dbReference type="ARBA" id="ARBA00022553"/>
    </source>
</evidence>
<evidence type="ECO:0000256" key="18">
    <source>
        <dbReference type="ARBA" id="ARBA00054424"/>
    </source>
</evidence>
<keyword evidence="11 22" id="KW-0547">Nucleotide-binding</keyword>
<evidence type="ECO:0000256" key="23">
    <source>
        <dbReference type="SAM" id="MobiDB-lite"/>
    </source>
</evidence>
<comment type="function">
    <text evidence="18">Serine/threonine-protein kinase. Involved in the specific phosphorylation of microtubule-associated proteins for MAP2 and MAP4. Phosphorylates the microtubule-associated protein MAPT/TAU. Phosphorylates CDC25C on 'Ser-216'. Regulates localization and activity of some histone deacetylases by mediating phosphorylation of HDAC7, promoting subsequent interaction between HDAC7 and 14-3-3 and export from the nucleus. Regulates localization and activity of MITF by mediating its phosphorylation, promoting subsequent interaction between MITF and 14-3-3 and retention in the cytosol. Negatively regulates the Hippo signaling pathway and antagonizes the phosphorylation of LATS1. Cooperates with DLG5 to inhibit the kinase activity of STK3/MST2 toward LATS1. Phosphorylates PKP2 and KSR1.</text>
</comment>
<dbReference type="Gene3D" id="1.10.8.10">
    <property type="entry name" value="DNA helicase RuvA subunit, C-terminal domain"/>
    <property type="match status" value="1"/>
</dbReference>
<keyword evidence="9" id="KW-0597">Phosphoprotein</keyword>
<dbReference type="EMBL" id="BLKM01000786">
    <property type="protein sequence ID" value="GFG38506.1"/>
    <property type="molecule type" value="Genomic_DNA"/>
</dbReference>
<name>A0A6L2Q153_COPFO</name>
<organism evidence="27 28">
    <name type="scientific">Coptotermes formosanus</name>
    <name type="common">Formosan subterranean termite</name>
    <dbReference type="NCBI Taxonomy" id="36987"/>
    <lineage>
        <taxon>Eukaryota</taxon>
        <taxon>Metazoa</taxon>
        <taxon>Ecdysozoa</taxon>
        <taxon>Arthropoda</taxon>
        <taxon>Hexapoda</taxon>
        <taxon>Insecta</taxon>
        <taxon>Pterygota</taxon>
        <taxon>Neoptera</taxon>
        <taxon>Polyneoptera</taxon>
        <taxon>Dictyoptera</taxon>
        <taxon>Blattodea</taxon>
        <taxon>Blattoidea</taxon>
        <taxon>Termitoidae</taxon>
        <taxon>Rhinotermitidae</taxon>
        <taxon>Coptotermes</taxon>
    </lineage>
</organism>
<dbReference type="InterPro" id="IPR017441">
    <property type="entry name" value="Protein_kinase_ATP_BS"/>
</dbReference>
<reference evidence="28" key="1">
    <citation type="submission" date="2020-01" db="EMBL/GenBank/DDBJ databases">
        <title>Draft genome sequence of the Termite Coptotermes fromosanus.</title>
        <authorList>
            <person name="Itakura S."/>
            <person name="Yosikawa Y."/>
            <person name="Umezawa K."/>
        </authorList>
    </citation>
    <scope>NUCLEOTIDE SEQUENCE [LARGE SCALE GENOMIC DNA]</scope>
</reference>
<dbReference type="SMART" id="SM00165">
    <property type="entry name" value="UBA"/>
    <property type="match status" value="1"/>
</dbReference>
<keyword evidence="28" id="KW-1185">Reference proteome</keyword>
<feature type="region of interest" description="Disordered" evidence="23">
    <location>
        <begin position="870"/>
        <end position="896"/>
    </location>
</feature>
<feature type="compositionally biased region" description="Basic and acidic residues" evidence="23">
    <location>
        <begin position="22"/>
        <end position="33"/>
    </location>
</feature>
<dbReference type="AlphaFoldDB" id="A0A6L2Q153"/>
<dbReference type="GO" id="GO:0005524">
    <property type="term" value="F:ATP binding"/>
    <property type="evidence" value="ECO:0007669"/>
    <property type="project" value="UniProtKB-UniRule"/>
</dbReference>
<dbReference type="PANTHER" id="PTHR24346">
    <property type="entry name" value="MAP/MICROTUBULE AFFINITY-REGULATING KINASE"/>
    <property type="match status" value="1"/>
</dbReference>
<comment type="catalytic activity">
    <reaction evidence="17">
        <text>L-seryl-[protein] + ATP = O-phospho-L-seryl-[protein] + ADP + H(+)</text>
        <dbReference type="Rhea" id="RHEA:17989"/>
        <dbReference type="Rhea" id="RHEA-COMP:9863"/>
        <dbReference type="Rhea" id="RHEA-COMP:11604"/>
        <dbReference type="ChEBI" id="CHEBI:15378"/>
        <dbReference type="ChEBI" id="CHEBI:29999"/>
        <dbReference type="ChEBI" id="CHEBI:30616"/>
        <dbReference type="ChEBI" id="CHEBI:83421"/>
        <dbReference type="ChEBI" id="CHEBI:456216"/>
        <dbReference type="EC" id="2.7.11.1"/>
    </reaction>
</comment>
<feature type="region of interest" description="Disordered" evidence="23">
    <location>
        <begin position="739"/>
        <end position="825"/>
    </location>
</feature>
<dbReference type="PROSITE" id="PS00107">
    <property type="entry name" value="PROTEIN_KINASE_ATP"/>
    <property type="match status" value="1"/>
</dbReference>
<dbReference type="FunFam" id="1.10.510.10:FF:001032">
    <property type="entry name" value="KP78b, isoform A"/>
    <property type="match status" value="1"/>
</dbReference>
<evidence type="ECO:0000256" key="20">
    <source>
        <dbReference type="ARBA" id="ARBA00071529"/>
    </source>
</evidence>
<sequence>MSTQGEGQKQGKSETTGLTGKEAGETSAHEETQPVKLTDILTRGPPRLPERPMPKRRQFSPLHSGSKRSEDGHIKSEAQTVSGKEHNSQFVNNYKSPEGDWNVENCSYRPVMISCSQAEYKQPLSQGGQVDGKTQHGDRTHNSLSVAADYASGHDHQQKPLHKDKYVDSSIWHRLLHPDQRNVKRCRPSENRIDAAKGNTRFENQQNYLQEAENRKFQAVEEGVGPLHITEDRPVLAEVLDEEVKNVELRPKKRLESLGTEFLKDFERQLEIIEQGQLANLLSDPADEDPVLAAVIPRPDVYSAGGPKSGEPAFQRGEPVRRSAGGFIETTGKFQSRPRTHSDHAGALSPDLNVTTPGRSNFGRTAVRRHSKSPTTSPRPRRVPVSYDVVRTKDKDNVSYEGGESASSTGRVSSSRSRTSDEPHIGKYKLLKTIGKGNFAKVKLAKHVPTGKEVAIKIIDKTQLNPGSLQKLFREVRIMKMLDHPNIVKLFQVIETEKTLYLVMEYASGGEVFDYLVLHGRMKEKEARAKFRQIVSAVQYCHQKKIIHRDLKAENLLLDSEMNIKIADFGFSNEFTPGNKLDTFCGSPPYAAPELFQGKKYDGPEVDVWSLGVILYTLVSGSLPFDGSTLRELRERVLRGKYRIPFYMSTDCENLLKKFLVLNPAKRASLENIMKDKWMNMGYEEEELKPYVEPEPDYKDVKRIEALVSMGYNRSEIEESLANAKYDDVFATYLLLGRKSSDPESDGSRSGSSLSLRNIPPAVTQGNAQSPSHSHRGVHRSISATNAKPSRRASSGGETLRGTAVPPNTANHNHTPASNFKRQNTVDSATIKENTARINSASAAVRPSAVKNIPLQGIEPFSLFSVSASVSSPGKPRGVTKSNTVTGNRTLTPGVSVGRRSTISYDAKAASNEKTNAACDTPSSMGVGDGLPVRSAKGHIKSASISTAGRAEHPALETPIDPLRQSSGIGRGPPVSPAVSNRQSPFPRNVPSRSTFHSGQNRQRNHTPSYGQTTPMQSQDTSAISHSGRTSSFFSKLSSRFSKRSTVNDDQVKPRSLRFTWSMKTTSSRDPNEIMAEIRKVLDANNCDYEQRERFLLLCVHGDPNTDSLVQWEIEVCKLPRLSLNGVRFKRISGTSIGFKNIASKIANELKL</sequence>
<dbReference type="InterPro" id="IPR001772">
    <property type="entry name" value="KA1_dom"/>
</dbReference>
<evidence type="ECO:0000256" key="19">
    <source>
        <dbReference type="ARBA" id="ARBA00063680"/>
    </source>
</evidence>
<feature type="compositionally biased region" description="Basic and acidic residues" evidence="23">
    <location>
        <begin position="67"/>
        <end position="76"/>
    </location>
</feature>
<feature type="compositionally biased region" description="Polar residues" evidence="23">
    <location>
        <begin position="352"/>
        <end position="363"/>
    </location>
</feature>
<evidence type="ECO:0000259" key="25">
    <source>
        <dbReference type="PROSITE" id="PS50030"/>
    </source>
</evidence>
<feature type="compositionally biased region" description="Polar residues" evidence="23">
    <location>
        <begin position="782"/>
        <end position="797"/>
    </location>
</feature>
<keyword evidence="10" id="KW-0808">Transferase</keyword>
<keyword evidence="6" id="KW-1003">Cell membrane</keyword>
<protein>
    <recommendedName>
        <fullName evidence="20">MAP/microtubule affinity-regulating kinase 3</fullName>
        <ecNumber evidence="5">2.7.11.1</ecNumber>
    </recommendedName>
    <alternativeName>
        <fullName evidence="21">Serine/threonine-protein kinase par-1</fullName>
    </alternativeName>
</protein>
<dbReference type="GO" id="GO:0050321">
    <property type="term" value="F:tau-protein kinase activity"/>
    <property type="evidence" value="ECO:0007669"/>
    <property type="project" value="TreeGrafter"/>
</dbReference>
<dbReference type="OrthoDB" id="504170at2759"/>
<feature type="compositionally biased region" description="Low complexity" evidence="23">
    <location>
        <begin position="405"/>
        <end position="417"/>
    </location>
</feature>
<evidence type="ECO:0000256" key="5">
    <source>
        <dbReference type="ARBA" id="ARBA00012513"/>
    </source>
</evidence>
<dbReference type="Gene3D" id="1.10.510.10">
    <property type="entry name" value="Transferase(Phosphotransferase) domain 1"/>
    <property type="match status" value="1"/>
</dbReference>
<feature type="domain" description="KA1" evidence="26">
    <location>
        <begin position="1103"/>
        <end position="1152"/>
    </location>
</feature>
<dbReference type="InterPro" id="IPR049508">
    <property type="entry name" value="MARK1-4_cat"/>
</dbReference>
<evidence type="ECO:0000256" key="2">
    <source>
        <dbReference type="ARBA" id="ARBA00004316"/>
    </source>
</evidence>
<dbReference type="InterPro" id="IPR015940">
    <property type="entry name" value="UBA"/>
</dbReference>
<evidence type="ECO:0000256" key="3">
    <source>
        <dbReference type="ARBA" id="ARBA00004544"/>
    </source>
</evidence>
<dbReference type="InterPro" id="IPR008271">
    <property type="entry name" value="Ser/Thr_kinase_AS"/>
</dbReference>
<dbReference type="Pfam" id="PF00069">
    <property type="entry name" value="Pkinase"/>
    <property type="match status" value="1"/>
</dbReference>
<keyword evidence="8" id="KW-0723">Serine/threonine-protein kinase</keyword>
<comment type="catalytic activity">
    <reaction evidence="16">
        <text>L-threonyl-[protein] + ATP = O-phospho-L-threonyl-[protein] + ADP + H(+)</text>
        <dbReference type="Rhea" id="RHEA:46608"/>
        <dbReference type="Rhea" id="RHEA-COMP:11060"/>
        <dbReference type="Rhea" id="RHEA-COMP:11605"/>
        <dbReference type="ChEBI" id="CHEBI:15378"/>
        <dbReference type="ChEBI" id="CHEBI:30013"/>
        <dbReference type="ChEBI" id="CHEBI:30616"/>
        <dbReference type="ChEBI" id="CHEBI:61977"/>
        <dbReference type="ChEBI" id="CHEBI:456216"/>
        <dbReference type="EC" id="2.7.11.1"/>
    </reaction>
</comment>
<comment type="similarity">
    <text evidence="4">Belongs to the protein kinase superfamily. CAMK Ser/Thr protein kinase family. SNF1 subfamily.</text>
</comment>
<feature type="binding site" evidence="22">
    <location>
        <position position="457"/>
    </location>
    <ligand>
        <name>ATP</name>
        <dbReference type="ChEBI" id="CHEBI:30616"/>
    </ligand>
</feature>
<feature type="compositionally biased region" description="Low complexity" evidence="23">
    <location>
        <begin position="748"/>
        <end position="757"/>
    </location>
</feature>
<dbReference type="SUPFAM" id="SSF103243">
    <property type="entry name" value="KA1-like"/>
    <property type="match status" value="1"/>
</dbReference>
<evidence type="ECO:0000256" key="21">
    <source>
        <dbReference type="ARBA" id="ARBA00074935"/>
    </source>
</evidence>
<feature type="non-terminal residue" evidence="27">
    <location>
        <position position="1152"/>
    </location>
</feature>
<dbReference type="Gene3D" id="3.30.200.20">
    <property type="entry name" value="Phosphorylase Kinase, domain 1"/>
    <property type="match status" value="1"/>
</dbReference>
<dbReference type="Proteomes" id="UP000502823">
    <property type="component" value="Unassembled WGS sequence"/>
</dbReference>
<keyword evidence="13 22" id="KW-0067">ATP-binding</keyword>
<dbReference type="SUPFAM" id="SSF56112">
    <property type="entry name" value="Protein kinase-like (PK-like)"/>
    <property type="match status" value="1"/>
</dbReference>
<evidence type="ECO:0000256" key="17">
    <source>
        <dbReference type="ARBA" id="ARBA00048679"/>
    </source>
</evidence>
<dbReference type="SMART" id="SM00220">
    <property type="entry name" value="S_TKc"/>
    <property type="match status" value="1"/>
</dbReference>
<dbReference type="PANTHER" id="PTHR24346:SF82">
    <property type="entry name" value="KP78A-RELATED"/>
    <property type="match status" value="1"/>
</dbReference>
<dbReference type="CDD" id="cd14337">
    <property type="entry name" value="UBA_MARK_Par1"/>
    <property type="match status" value="1"/>
</dbReference>
<dbReference type="EC" id="2.7.11.1" evidence="5"/>
<evidence type="ECO:0000256" key="12">
    <source>
        <dbReference type="ARBA" id="ARBA00022777"/>
    </source>
</evidence>